<organism evidence="1 2">
    <name type="scientific">Vallitalea guaymasensis</name>
    <dbReference type="NCBI Taxonomy" id="1185412"/>
    <lineage>
        <taxon>Bacteria</taxon>
        <taxon>Bacillati</taxon>
        <taxon>Bacillota</taxon>
        <taxon>Clostridia</taxon>
        <taxon>Lachnospirales</taxon>
        <taxon>Vallitaleaceae</taxon>
        <taxon>Vallitalea</taxon>
    </lineage>
</organism>
<dbReference type="Proteomes" id="UP000677305">
    <property type="component" value="Chromosome"/>
</dbReference>
<gene>
    <name evidence="1" type="ORF">HYG85_05955</name>
</gene>
<keyword evidence="2" id="KW-1185">Reference proteome</keyword>
<dbReference type="EMBL" id="CP058561">
    <property type="protein sequence ID" value="QUH28494.1"/>
    <property type="molecule type" value="Genomic_DNA"/>
</dbReference>
<dbReference type="RefSeq" id="WP_212692713.1">
    <property type="nucleotide sequence ID" value="NZ_CP058561.1"/>
</dbReference>
<proteinExistence type="predicted"/>
<dbReference type="KEGG" id="vgu:HYG85_05955"/>
<accession>A0A8J8SBC3</accession>
<evidence type="ECO:0000313" key="2">
    <source>
        <dbReference type="Proteomes" id="UP000677305"/>
    </source>
</evidence>
<reference evidence="1 2" key="1">
    <citation type="submission" date="2020-07" db="EMBL/GenBank/DDBJ databases">
        <title>Vallitalea guaymasensis genome.</title>
        <authorList>
            <person name="Postec A."/>
        </authorList>
    </citation>
    <scope>NUCLEOTIDE SEQUENCE [LARGE SCALE GENOMIC DNA]</scope>
    <source>
        <strain evidence="1 2">Ra1766G1</strain>
    </source>
</reference>
<sequence length="88" mass="10280">MDESFWDNIKDNLITAITGCNWLDIDQDGDKEMIVSIYCYTVGASTPVHLREKGIMIYDLGETIELREIIFERDNKVDILEQYFIGER</sequence>
<protein>
    <submittedName>
        <fullName evidence="1">Uncharacterized protein</fullName>
    </submittedName>
</protein>
<evidence type="ECO:0000313" key="1">
    <source>
        <dbReference type="EMBL" id="QUH28494.1"/>
    </source>
</evidence>
<name>A0A8J8SBC3_9FIRM</name>
<dbReference type="AlphaFoldDB" id="A0A8J8SBC3"/>